<keyword evidence="4" id="KW-1185">Reference proteome</keyword>
<evidence type="ECO:0000313" key="3">
    <source>
        <dbReference type="EMBL" id="KAK8884335.1"/>
    </source>
</evidence>
<dbReference type="Pfam" id="PF00350">
    <property type="entry name" value="Dynamin_N"/>
    <property type="match status" value="1"/>
</dbReference>
<accession>A0ABR2JZP5</accession>
<feature type="domain" description="Dynamin N-terminal" evidence="2">
    <location>
        <begin position="57"/>
        <end position="212"/>
    </location>
</feature>
<gene>
    <name evidence="3" type="ORF">M9Y10_043444</name>
</gene>
<protein>
    <recommendedName>
        <fullName evidence="2">Dynamin N-terminal domain-containing protein</fullName>
    </recommendedName>
</protein>
<name>A0ABR2JZP5_9EUKA</name>
<reference evidence="3 4" key="1">
    <citation type="submission" date="2024-04" db="EMBL/GenBank/DDBJ databases">
        <title>Tritrichomonas musculus Genome.</title>
        <authorList>
            <person name="Alves-Ferreira E."/>
            <person name="Grigg M."/>
            <person name="Lorenzi H."/>
            <person name="Galac M."/>
        </authorList>
    </citation>
    <scope>NUCLEOTIDE SEQUENCE [LARGE SCALE GENOMIC DNA]</scope>
    <source>
        <strain evidence="3 4">EAF2021</strain>
    </source>
</reference>
<keyword evidence="1" id="KW-1133">Transmembrane helix</keyword>
<evidence type="ECO:0000259" key="2">
    <source>
        <dbReference type="Pfam" id="PF00350"/>
    </source>
</evidence>
<dbReference type="Proteomes" id="UP001470230">
    <property type="component" value="Unassembled WGS sequence"/>
</dbReference>
<dbReference type="EMBL" id="JAPFFF010000008">
    <property type="protein sequence ID" value="KAK8884335.1"/>
    <property type="molecule type" value="Genomic_DNA"/>
</dbReference>
<dbReference type="InterPro" id="IPR045063">
    <property type="entry name" value="Dynamin_N"/>
</dbReference>
<proteinExistence type="predicted"/>
<dbReference type="PANTHER" id="PTHR42698:SF2">
    <property type="entry name" value="GTPASE ERA-LIKE, CHLOROPLASTIC"/>
    <property type="match status" value="1"/>
</dbReference>
<evidence type="ECO:0000256" key="1">
    <source>
        <dbReference type="SAM" id="Phobius"/>
    </source>
</evidence>
<evidence type="ECO:0000313" key="4">
    <source>
        <dbReference type="Proteomes" id="UP001470230"/>
    </source>
</evidence>
<dbReference type="Gene3D" id="3.40.50.300">
    <property type="entry name" value="P-loop containing nucleotide triphosphate hydrolases"/>
    <property type="match status" value="1"/>
</dbReference>
<feature type="transmembrane region" description="Helical" evidence="1">
    <location>
        <begin position="330"/>
        <end position="347"/>
    </location>
</feature>
<comment type="caution">
    <text evidence="3">The sequence shown here is derived from an EMBL/GenBank/DDBJ whole genome shotgun (WGS) entry which is preliminary data.</text>
</comment>
<dbReference type="InterPro" id="IPR027417">
    <property type="entry name" value="P-loop_NTPase"/>
</dbReference>
<keyword evidence="1" id="KW-0472">Membrane</keyword>
<sequence length="413" mass="47680">MNDNSTNAVLTQREAVLEEISKIYLQEEHGLITISKIPIIQKFLKHPIFLPQRKVIVLIVGSHSTGKSSLANWFFGDSIQKVSAAIETSRFTFITTGRKRQSLDGESTLRQFDFLKEMSEIPYFVDNLQTEMRLPIEDRSTLVTFVDTPGLIADKNRVPYDNEQILLQLSNHSQVILVLVDPQTQAFCDPLVNFISKAYKNSRNKFYFFLTKSDTLNDDEKTRIIASIAQKLSSAINNSTINIRPFHLPRSFLEKSKFNYKKQNRQEYTEEDKYDSDSDLSNSLPYLCEVIDKAVESTVQSNLSQLSNDLKDLTRCTTQASKSLNKRNNFFNFSLAFLILSISYFLVAFSSRLLRFRKYTGFVPIFGLFFFIISYFIKPDKKVLQKIKNFRESTARSANAKLNEFYNEINHPK</sequence>
<feature type="transmembrane region" description="Helical" evidence="1">
    <location>
        <begin position="359"/>
        <end position="377"/>
    </location>
</feature>
<dbReference type="SUPFAM" id="SSF52540">
    <property type="entry name" value="P-loop containing nucleoside triphosphate hydrolases"/>
    <property type="match status" value="1"/>
</dbReference>
<keyword evidence="1" id="KW-0812">Transmembrane</keyword>
<organism evidence="3 4">
    <name type="scientific">Tritrichomonas musculus</name>
    <dbReference type="NCBI Taxonomy" id="1915356"/>
    <lineage>
        <taxon>Eukaryota</taxon>
        <taxon>Metamonada</taxon>
        <taxon>Parabasalia</taxon>
        <taxon>Tritrichomonadida</taxon>
        <taxon>Tritrichomonadidae</taxon>
        <taxon>Tritrichomonas</taxon>
    </lineage>
</organism>
<dbReference type="PANTHER" id="PTHR42698">
    <property type="entry name" value="GTPASE ERA"/>
    <property type="match status" value="1"/>
</dbReference>
<dbReference type="InterPro" id="IPR005662">
    <property type="entry name" value="GTPase_Era-like"/>
</dbReference>